<feature type="compositionally biased region" description="Polar residues" evidence="1">
    <location>
        <begin position="614"/>
        <end position="623"/>
    </location>
</feature>
<dbReference type="RefSeq" id="XP_064675247.1">
    <property type="nucleotide sequence ID" value="XM_064817238.1"/>
</dbReference>
<feature type="region of interest" description="Disordered" evidence="1">
    <location>
        <begin position="1"/>
        <end position="24"/>
    </location>
</feature>
<feature type="compositionally biased region" description="Basic and acidic residues" evidence="1">
    <location>
        <begin position="388"/>
        <end position="407"/>
    </location>
</feature>
<feature type="compositionally biased region" description="Polar residues" evidence="1">
    <location>
        <begin position="210"/>
        <end position="231"/>
    </location>
</feature>
<feature type="compositionally biased region" description="Polar residues" evidence="1">
    <location>
        <begin position="363"/>
        <end position="382"/>
    </location>
</feature>
<dbReference type="EMBL" id="MU853332">
    <property type="protein sequence ID" value="KAK4117677.1"/>
    <property type="molecule type" value="Genomic_DNA"/>
</dbReference>
<dbReference type="Proteomes" id="UP001302812">
    <property type="component" value="Unassembled WGS sequence"/>
</dbReference>
<name>A0AAN6TNB5_9PEZI</name>
<organism evidence="2 3">
    <name type="scientific">Canariomyces notabilis</name>
    <dbReference type="NCBI Taxonomy" id="2074819"/>
    <lineage>
        <taxon>Eukaryota</taxon>
        <taxon>Fungi</taxon>
        <taxon>Dikarya</taxon>
        <taxon>Ascomycota</taxon>
        <taxon>Pezizomycotina</taxon>
        <taxon>Sordariomycetes</taxon>
        <taxon>Sordariomycetidae</taxon>
        <taxon>Sordariales</taxon>
        <taxon>Chaetomiaceae</taxon>
        <taxon>Canariomyces</taxon>
    </lineage>
</organism>
<comment type="caution">
    <text evidence="2">The sequence shown here is derived from an EMBL/GenBank/DDBJ whole genome shotgun (WGS) entry which is preliminary data.</text>
</comment>
<evidence type="ECO:0000256" key="1">
    <source>
        <dbReference type="SAM" id="MobiDB-lite"/>
    </source>
</evidence>
<protein>
    <recommendedName>
        <fullName evidence="4">RRM domain-containing protein</fullName>
    </recommendedName>
</protein>
<reference evidence="2" key="2">
    <citation type="submission" date="2023-05" db="EMBL/GenBank/DDBJ databases">
        <authorList>
            <consortium name="Lawrence Berkeley National Laboratory"/>
            <person name="Steindorff A."/>
            <person name="Hensen N."/>
            <person name="Bonometti L."/>
            <person name="Westerberg I."/>
            <person name="Brannstrom I.O."/>
            <person name="Guillou S."/>
            <person name="Cros-Aarteil S."/>
            <person name="Calhoun S."/>
            <person name="Haridas S."/>
            <person name="Kuo A."/>
            <person name="Mondo S."/>
            <person name="Pangilinan J."/>
            <person name="Riley R."/>
            <person name="Labutti K."/>
            <person name="Andreopoulos B."/>
            <person name="Lipzen A."/>
            <person name="Chen C."/>
            <person name="Yanf M."/>
            <person name="Daum C."/>
            <person name="Ng V."/>
            <person name="Clum A."/>
            <person name="Ohm R."/>
            <person name="Martin F."/>
            <person name="Silar P."/>
            <person name="Natvig D."/>
            <person name="Lalanne C."/>
            <person name="Gautier V."/>
            <person name="Ament-Velasquez S.L."/>
            <person name="Kruys A."/>
            <person name="Hutchinson M.I."/>
            <person name="Powell A.J."/>
            <person name="Barry K."/>
            <person name="Miller A.N."/>
            <person name="Grigoriev I.V."/>
            <person name="Debuchy R."/>
            <person name="Gladieux P."/>
            <person name="Thoren M.H."/>
            <person name="Johannesson H."/>
        </authorList>
    </citation>
    <scope>NUCLEOTIDE SEQUENCE</scope>
    <source>
        <strain evidence="2">CBS 508.74</strain>
    </source>
</reference>
<keyword evidence="3" id="KW-1185">Reference proteome</keyword>
<reference evidence="2" key="1">
    <citation type="journal article" date="2023" name="Mol. Phylogenet. Evol.">
        <title>Genome-scale phylogeny and comparative genomics of the fungal order Sordariales.</title>
        <authorList>
            <person name="Hensen N."/>
            <person name="Bonometti L."/>
            <person name="Westerberg I."/>
            <person name="Brannstrom I.O."/>
            <person name="Guillou S."/>
            <person name="Cros-Aarteil S."/>
            <person name="Calhoun S."/>
            <person name="Haridas S."/>
            <person name="Kuo A."/>
            <person name="Mondo S."/>
            <person name="Pangilinan J."/>
            <person name="Riley R."/>
            <person name="LaButti K."/>
            <person name="Andreopoulos B."/>
            <person name="Lipzen A."/>
            <person name="Chen C."/>
            <person name="Yan M."/>
            <person name="Daum C."/>
            <person name="Ng V."/>
            <person name="Clum A."/>
            <person name="Steindorff A."/>
            <person name="Ohm R.A."/>
            <person name="Martin F."/>
            <person name="Silar P."/>
            <person name="Natvig D.O."/>
            <person name="Lalanne C."/>
            <person name="Gautier V."/>
            <person name="Ament-Velasquez S.L."/>
            <person name="Kruys A."/>
            <person name="Hutchinson M.I."/>
            <person name="Powell A.J."/>
            <person name="Barry K."/>
            <person name="Miller A.N."/>
            <person name="Grigoriev I.V."/>
            <person name="Debuchy R."/>
            <person name="Gladieux P."/>
            <person name="Hiltunen Thoren M."/>
            <person name="Johannesson H."/>
        </authorList>
    </citation>
    <scope>NUCLEOTIDE SEQUENCE</scope>
    <source>
        <strain evidence="2">CBS 508.74</strain>
    </source>
</reference>
<proteinExistence type="predicted"/>
<accession>A0AAN6TNB5</accession>
<evidence type="ECO:0000313" key="3">
    <source>
        <dbReference type="Proteomes" id="UP001302812"/>
    </source>
</evidence>
<evidence type="ECO:0000313" key="2">
    <source>
        <dbReference type="EMBL" id="KAK4117677.1"/>
    </source>
</evidence>
<feature type="region of interest" description="Disordered" evidence="1">
    <location>
        <begin position="550"/>
        <end position="623"/>
    </location>
</feature>
<feature type="compositionally biased region" description="Polar residues" evidence="1">
    <location>
        <begin position="550"/>
        <end position="568"/>
    </location>
</feature>
<gene>
    <name evidence="2" type="ORF">N656DRAFT_794120</name>
</gene>
<feature type="region of interest" description="Disordered" evidence="1">
    <location>
        <begin position="316"/>
        <end position="407"/>
    </location>
</feature>
<sequence length="623" mass="69275">MDPVSYPSLQPKFGHGSSRPSIGQKIPKPNMGFYINMPTDAACIFSPAIESLEKRSFDDILSIPYREPVLWDDWQLEKECKRIRASHPREVADIVRPTTWDDLYKYFDARDLWFNGAWNLWLVIQRLCDENADPGNQIDPAIFAEIDDWVWKWCTTAENRNKLGAWPLQRDVLEILPQEDRNAVANCGSVALDVLRRALRHWQNVYSVGSVNQQTSQQNNHAKVTPSTSNDAIEPQRGRSPKLLEPVPRAQTRSSSAALAPGRSMSRMPSDTRSATPVPIVARGTNRVSSTGGAIKTAQIGPAAIPVVQNGADCVERQARSRHQPSKSGPAPADHSMASRWQGVRGSGPSRQPRRFGQLPTVPGSSPSNQEQGQPNAKSISQMPPYRDSYHPRPCDSKACKNDKRISNDKRINPRDLLYTTYEPCDCLRCTYKSRSIHVKPLFARTGMNRQVMSDILTRYFQTWGYVEACELSRTVNGGGGLRAFIREESALLAVAVADRKPIGQLARCPKVEHPFFSKFYVPPAPSPRSETSGSKRSWGSREIDQNSAMLAQHQSSSPNGKAQTRVNSEAFAARTPQRQLSTEQPYGPVIPGSARSPSMAQPGQHPQPVFLNGYSQSPQDQG</sequence>
<evidence type="ECO:0008006" key="4">
    <source>
        <dbReference type="Google" id="ProtNLM"/>
    </source>
</evidence>
<feature type="region of interest" description="Disordered" evidence="1">
    <location>
        <begin position="210"/>
        <end position="292"/>
    </location>
</feature>
<dbReference type="AlphaFoldDB" id="A0AAN6TNB5"/>
<dbReference type="GeneID" id="89941363"/>